<accession>A0A173ZGH9</accession>
<evidence type="ECO:0000256" key="5">
    <source>
        <dbReference type="ARBA" id="ARBA00022692"/>
    </source>
</evidence>
<feature type="transmembrane region" description="Helical" evidence="9">
    <location>
        <begin position="16"/>
        <end position="35"/>
    </location>
</feature>
<feature type="transmembrane region" description="Helical" evidence="9">
    <location>
        <begin position="145"/>
        <end position="164"/>
    </location>
</feature>
<dbReference type="NCBIfam" id="TIGR00835">
    <property type="entry name" value="agcS"/>
    <property type="match status" value="1"/>
</dbReference>
<evidence type="ECO:0000256" key="7">
    <source>
        <dbReference type="ARBA" id="ARBA00022989"/>
    </source>
</evidence>
<evidence type="ECO:0000256" key="1">
    <source>
        <dbReference type="ARBA" id="ARBA00004651"/>
    </source>
</evidence>
<keyword evidence="8 9" id="KW-0472">Membrane</keyword>
<comment type="similarity">
    <text evidence="2 9">Belongs to the alanine or glycine:cation symporter (AGCS) (TC 2.A.25) family.</text>
</comment>
<evidence type="ECO:0000256" key="8">
    <source>
        <dbReference type="ARBA" id="ARBA00023136"/>
    </source>
</evidence>
<keyword evidence="3 9" id="KW-0813">Transport</keyword>
<evidence type="ECO:0000313" key="11">
    <source>
        <dbReference type="Proteomes" id="UP000095787"/>
    </source>
</evidence>
<dbReference type="PANTHER" id="PTHR30330">
    <property type="entry name" value="AGSS FAMILY TRANSPORTER, SODIUM-ALANINE"/>
    <property type="match status" value="1"/>
</dbReference>
<proteinExistence type="inferred from homology"/>
<sequence length="471" mass="50624">MFTDFITNMINSLSELLYSHILIILLLGAGIFFTIKTKFVQIRMFIESLRVVAQPGSDKNGLSSFQALMVSTASRVGTGNIAGISTAICLGGSGAVFWMWLTAILGSASAFIESTLAQIYKHKAKDGSSYGGPAYYIQAALKKRWIGVLFAVVLILTYMGGFNLVASFNIADSFRVYSFFNPEWTPLIVGAILAVVFALAVFGGSKKISQITEVLVPIMGIFYLAVSLFIILKHYQLVPVMFTSIFNNAFDVQAIFGGFAGSCVMHGIKRGLFSNEAGVGSAPNAAASAAVSHPVKQGLVQMLSVFIDTILICSATAFMLLCSGVEPTSKLAGMPWVQAAASSSLGGFGTIFITIALCLFAFTTLIGNFYYAEMGLKFLCGRKPPKAVINTFRIIAAAIVLAGATMEFSIVWNTADVLMGLMALINLPVILILCKPAIQAMNDYTKQKKAGKDPVFKAADIQLKDKTDFWN</sequence>
<dbReference type="PROSITE" id="PS00873">
    <property type="entry name" value="NA_ALANINE_SYMP"/>
    <property type="match status" value="1"/>
</dbReference>
<keyword evidence="5 9" id="KW-0812">Transmembrane</keyword>
<dbReference type="InterPro" id="IPR001463">
    <property type="entry name" value="Na/Ala_symport"/>
</dbReference>
<feature type="transmembrane region" description="Helical" evidence="9">
    <location>
        <begin position="418"/>
        <end position="438"/>
    </location>
</feature>
<keyword evidence="7 9" id="KW-1133">Transmembrane helix</keyword>
<feature type="transmembrane region" description="Helical" evidence="9">
    <location>
        <begin position="214"/>
        <end position="232"/>
    </location>
</feature>
<feature type="transmembrane region" description="Helical" evidence="9">
    <location>
        <begin position="184"/>
        <end position="202"/>
    </location>
</feature>
<keyword evidence="4 9" id="KW-1003">Cell membrane</keyword>
<feature type="transmembrane region" description="Helical" evidence="9">
    <location>
        <begin position="392"/>
        <end position="412"/>
    </location>
</feature>
<dbReference type="PANTHER" id="PTHR30330:SF1">
    <property type="entry name" value="AMINO-ACID CARRIER PROTEIN ALST"/>
    <property type="match status" value="1"/>
</dbReference>
<feature type="transmembrane region" description="Helical" evidence="9">
    <location>
        <begin position="252"/>
        <end position="268"/>
    </location>
</feature>
<reference evidence="10 11" key="1">
    <citation type="submission" date="2015-09" db="EMBL/GenBank/DDBJ databases">
        <authorList>
            <consortium name="Pathogen Informatics"/>
        </authorList>
    </citation>
    <scope>NUCLEOTIDE SEQUENCE [LARGE SCALE GENOMIC DNA]</scope>
    <source>
        <strain evidence="10 11">2789STDY5834841</strain>
    </source>
</reference>
<dbReference type="PIRSF" id="PIRSF006060">
    <property type="entry name" value="AA_transporter"/>
    <property type="match status" value="1"/>
</dbReference>
<dbReference type="EMBL" id="CYZO01000007">
    <property type="protein sequence ID" value="CUN74318.1"/>
    <property type="molecule type" value="Genomic_DNA"/>
</dbReference>
<dbReference type="Proteomes" id="UP000095787">
    <property type="component" value="Unassembled WGS sequence"/>
</dbReference>
<feature type="transmembrane region" description="Helical" evidence="9">
    <location>
        <begin position="345"/>
        <end position="371"/>
    </location>
</feature>
<dbReference type="PRINTS" id="PR00175">
    <property type="entry name" value="NAALASMPORT"/>
</dbReference>
<evidence type="ECO:0000256" key="9">
    <source>
        <dbReference type="RuleBase" id="RU363064"/>
    </source>
</evidence>
<dbReference type="Gene3D" id="1.20.1740.10">
    <property type="entry name" value="Amino acid/polyamine transporter I"/>
    <property type="match status" value="1"/>
</dbReference>
<protein>
    <submittedName>
        <fullName evidence="10">Na+/alanine symporter</fullName>
    </submittedName>
</protein>
<dbReference type="GO" id="GO:0005886">
    <property type="term" value="C:plasma membrane"/>
    <property type="evidence" value="ECO:0007669"/>
    <property type="project" value="UniProtKB-SubCell"/>
</dbReference>
<evidence type="ECO:0000256" key="6">
    <source>
        <dbReference type="ARBA" id="ARBA00022847"/>
    </source>
</evidence>
<dbReference type="FunFam" id="1.20.1740.10:FF:000004">
    <property type="entry name" value="Sodium:alanine symporter family protein"/>
    <property type="match status" value="1"/>
</dbReference>
<comment type="subcellular location">
    <subcellularLocation>
        <location evidence="1 9">Cell membrane</location>
        <topology evidence="1 9">Multi-pass membrane protein</topology>
    </subcellularLocation>
</comment>
<name>A0A173ZGH9_9FIRM</name>
<gene>
    <name evidence="10" type="ORF">ERS852456_00706</name>
</gene>
<evidence type="ECO:0000313" key="10">
    <source>
        <dbReference type="EMBL" id="CUN74318.1"/>
    </source>
</evidence>
<evidence type="ECO:0000256" key="2">
    <source>
        <dbReference type="ARBA" id="ARBA00009261"/>
    </source>
</evidence>
<dbReference type="AlphaFoldDB" id="A0A173ZGH9"/>
<dbReference type="GO" id="GO:0005283">
    <property type="term" value="F:amino acid:sodium symporter activity"/>
    <property type="evidence" value="ECO:0007669"/>
    <property type="project" value="InterPro"/>
</dbReference>
<feature type="transmembrane region" description="Helical" evidence="9">
    <location>
        <begin position="305"/>
        <end position="325"/>
    </location>
</feature>
<keyword evidence="6 9" id="KW-0769">Symport</keyword>
<organism evidence="10 11">
    <name type="scientific">[Ruminococcus] torques</name>
    <dbReference type="NCBI Taxonomy" id="33039"/>
    <lineage>
        <taxon>Bacteria</taxon>
        <taxon>Bacillati</taxon>
        <taxon>Bacillota</taxon>
        <taxon>Clostridia</taxon>
        <taxon>Lachnospirales</taxon>
        <taxon>Lachnospiraceae</taxon>
        <taxon>Mediterraneibacter</taxon>
    </lineage>
</organism>
<evidence type="ECO:0000256" key="4">
    <source>
        <dbReference type="ARBA" id="ARBA00022475"/>
    </source>
</evidence>
<evidence type="ECO:0000256" key="3">
    <source>
        <dbReference type="ARBA" id="ARBA00022448"/>
    </source>
</evidence>
<dbReference type="Pfam" id="PF01235">
    <property type="entry name" value="Na_Ala_symp"/>
    <property type="match status" value="1"/>
</dbReference>